<feature type="signal peptide" evidence="1">
    <location>
        <begin position="1"/>
        <end position="19"/>
    </location>
</feature>
<dbReference type="OrthoDB" id="4326890at2"/>
<reference evidence="2 3" key="1">
    <citation type="submission" date="2015-02" db="EMBL/GenBank/DDBJ databases">
        <authorList>
            <person name="Ju K.-S."/>
            <person name="Doroghazi J.R."/>
            <person name="Metcalf W."/>
        </authorList>
    </citation>
    <scope>NUCLEOTIDE SEQUENCE [LARGE SCALE GENOMIC DNA]</scope>
    <source>
        <strain evidence="2 3">ATCC 31215</strain>
    </source>
</reference>
<proteinExistence type="predicted"/>
<dbReference type="Proteomes" id="UP000033699">
    <property type="component" value="Unassembled WGS sequence"/>
</dbReference>
<gene>
    <name evidence="2" type="ORF">VM95_02640</name>
</gene>
<comment type="caution">
    <text evidence="2">The sequence shown here is derived from an EMBL/GenBank/DDBJ whole genome shotgun (WGS) entry which is preliminary data.</text>
</comment>
<evidence type="ECO:0000313" key="2">
    <source>
        <dbReference type="EMBL" id="KJS63433.1"/>
    </source>
</evidence>
<sequence length="83" mass="7972">MKTSKRVLTALALAGTAFAATASSAGSAHALAGIGEGPGGLLAAPGFLIADQVGGGELPVGQGQIGSVADQAVKEKFKEATAH</sequence>
<accession>A0A0F2TJM3</accession>
<organism evidence="2 3">
    <name type="scientific">Streptomyces rubellomurinus (strain ATCC 31215)</name>
    <dbReference type="NCBI Taxonomy" id="359131"/>
    <lineage>
        <taxon>Bacteria</taxon>
        <taxon>Bacillati</taxon>
        <taxon>Actinomycetota</taxon>
        <taxon>Actinomycetes</taxon>
        <taxon>Kitasatosporales</taxon>
        <taxon>Streptomycetaceae</taxon>
        <taxon>Streptomyces</taxon>
    </lineage>
</organism>
<feature type="chain" id="PRO_5002459566" description="ATP-binding protein" evidence="1">
    <location>
        <begin position="20"/>
        <end position="83"/>
    </location>
</feature>
<keyword evidence="1" id="KW-0732">Signal</keyword>
<dbReference type="PATRIC" id="fig|359131.3.peg.2660"/>
<protein>
    <recommendedName>
        <fullName evidence="4">ATP-binding protein</fullName>
    </recommendedName>
</protein>
<evidence type="ECO:0008006" key="4">
    <source>
        <dbReference type="Google" id="ProtNLM"/>
    </source>
</evidence>
<dbReference type="AlphaFoldDB" id="A0A0F2TJM3"/>
<dbReference type="RefSeq" id="WP_045692326.1">
    <property type="nucleotide sequence ID" value="NZ_JZKH01000003.1"/>
</dbReference>
<evidence type="ECO:0000313" key="3">
    <source>
        <dbReference type="Proteomes" id="UP000033699"/>
    </source>
</evidence>
<dbReference type="EMBL" id="JZKH01000003">
    <property type="protein sequence ID" value="KJS63433.1"/>
    <property type="molecule type" value="Genomic_DNA"/>
</dbReference>
<name>A0A0F2TJM3_STRR3</name>
<keyword evidence="3" id="KW-1185">Reference proteome</keyword>
<evidence type="ECO:0000256" key="1">
    <source>
        <dbReference type="SAM" id="SignalP"/>
    </source>
</evidence>